<dbReference type="PANTHER" id="PTHR47074:SF48">
    <property type="entry name" value="POLYNUCLEOTIDYL TRANSFERASE, RIBONUCLEASE H-LIKE SUPERFAMILY PROTEIN"/>
    <property type="match status" value="1"/>
</dbReference>
<dbReference type="EMBL" id="AC151522">
    <property type="protein sequence ID" value="ABN06177.1"/>
    <property type="molecule type" value="Genomic_DNA"/>
</dbReference>
<dbReference type="AlphaFoldDB" id="A2Q2P1"/>
<dbReference type="GO" id="GO:0004523">
    <property type="term" value="F:RNA-DNA hybrid ribonuclease activity"/>
    <property type="evidence" value="ECO:0007669"/>
    <property type="project" value="InterPro"/>
</dbReference>
<dbReference type="InterPro" id="IPR002156">
    <property type="entry name" value="RNaseH_domain"/>
</dbReference>
<dbReference type="GO" id="GO:0016740">
    <property type="term" value="F:transferase activity"/>
    <property type="evidence" value="ECO:0007669"/>
    <property type="project" value="UniProtKB-KW"/>
</dbReference>
<keyword evidence="2" id="KW-0808">Transferase</keyword>
<sequence>MQFDSVDFETDSKLFADAFLSDRNDTSEFGCIISSCRSLFTALFFNSRVEFVRRQANEVAHALAKEATLLASPVVYFEIPNYIEIIIINEIL</sequence>
<organism evidence="2">
    <name type="scientific">Medicago truncatula</name>
    <name type="common">Barrel medic</name>
    <name type="synonym">Medicago tribuloides</name>
    <dbReference type="NCBI Taxonomy" id="3880"/>
    <lineage>
        <taxon>Eukaryota</taxon>
        <taxon>Viridiplantae</taxon>
        <taxon>Streptophyta</taxon>
        <taxon>Embryophyta</taxon>
        <taxon>Tracheophyta</taxon>
        <taxon>Spermatophyta</taxon>
        <taxon>Magnoliopsida</taxon>
        <taxon>eudicotyledons</taxon>
        <taxon>Gunneridae</taxon>
        <taxon>Pentapetalae</taxon>
        <taxon>rosids</taxon>
        <taxon>fabids</taxon>
        <taxon>Fabales</taxon>
        <taxon>Fabaceae</taxon>
        <taxon>Papilionoideae</taxon>
        <taxon>50 kb inversion clade</taxon>
        <taxon>NPAAA clade</taxon>
        <taxon>Hologalegina</taxon>
        <taxon>IRL clade</taxon>
        <taxon>Trifolieae</taxon>
        <taxon>Medicago</taxon>
    </lineage>
</organism>
<dbReference type="PANTHER" id="PTHR47074">
    <property type="entry name" value="BNAC02G40300D PROTEIN"/>
    <property type="match status" value="1"/>
</dbReference>
<reference evidence="2" key="2">
    <citation type="submission" date="2007-03" db="EMBL/GenBank/DDBJ databases">
        <authorList>
            <consortium name="The International Medicago Genome Annotation Group"/>
        </authorList>
    </citation>
    <scope>NUCLEOTIDE SEQUENCE</scope>
</reference>
<evidence type="ECO:0000313" key="2">
    <source>
        <dbReference type="EMBL" id="ABN06177.1"/>
    </source>
</evidence>
<proteinExistence type="predicted"/>
<evidence type="ECO:0000259" key="1">
    <source>
        <dbReference type="Pfam" id="PF13456"/>
    </source>
</evidence>
<dbReference type="InterPro" id="IPR052929">
    <property type="entry name" value="RNase_H-like_EbsB-rel"/>
</dbReference>
<reference evidence="2" key="1">
    <citation type="submission" date="2004-11" db="EMBL/GenBank/DDBJ databases">
        <authorList>
            <person name="Town C.D."/>
        </authorList>
    </citation>
    <scope>NUCLEOTIDE SEQUENCE</scope>
</reference>
<gene>
    <name evidence="2" type="ORF">MtrDRAFT_AC151522g35v2</name>
</gene>
<dbReference type="GO" id="GO:0003676">
    <property type="term" value="F:nucleic acid binding"/>
    <property type="evidence" value="ECO:0007669"/>
    <property type="project" value="InterPro"/>
</dbReference>
<accession>A2Q2P1</accession>
<feature type="domain" description="RNase H type-1" evidence="1">
    <location>
        <begin position="3"/>
        <end position="67"/>
    </location>
</feature>
<protein>
    <submittedName>
        <fullName evidence="2">Polynucleotidyl transferase, Ribonuclease H fold</fullName>
    </submittedName>
</protein>
<dbReference type="Pfam" id="PF13456">
    <property type="entry name" value="RVT_3"/>
    <property type="match status" value="1"/>
</dbReference>
<name>A2Q2P1_MEDTR</name>